<name>A0ABS0NH29_9ACTN</name>
<keyword evidence="4" id="KW-1185">Reference proteome</keyword>
<evidence type="ECO:0000313" key="3">
    <source>
        <dbReference type="EMBL" id="MBH5334496.1"/>
    </source>
</evidence>
<dbReference type="PANTHER" id="PTHR43422">
    <property type="entry name" value="THIAMINE THIAZOLE SYNTHASE"/>
    <property type="match status" value="1"/>
</dbReference>
<feature type="region of interest" description="Disordered" evidence="1">
    <location>
        <begin position="35"/>
        <end position="54"/>
    </location>
</feature>
<evidence type="ECO:0000256" key="1">
    <source>
        <dbReference type="SAM" id="MobiDB-lite"/>
    </source>
</evidence>
<keyword evidence="3" id="KW-0503">Monooxygenase</keyword>
<reference evidence="3 4" key="1">
    <citation type="submission" date="2020-09" db="EMBL/GenBank/DDBJ databases">
        <title>Biosynthesis of the nuclear factor of activated T cells inhibitor NFAT-133 and its congeners in Streptomyces pactum.</title>
        <authorList>
            <person name="Zhou W."/>
            <person name="Posri P."/>
            <person name="Abugrain M.E."/>
            <person name="Weisberg A.J."/>
            <person name="Chang J.H."/>
            <person name="Mahmud T."/>
        </authorList>
    </citation>
    <scope>NUCLEOTIDE SEQUENCE [LARGE SCALE GENOMIC DNA]</scope>
    <source>
        <strain evidence="3 4">ATCC 27456</strain>
    </source>
</reference>
<comment type="caution">
    <text evidence="3">The sequence shown here is derived from an EMBL/GenBank/DDBJ whole genome shotgun (WGS) entry which is preliminary data.</text>
</comment>
<accession>A0ABS0NH29</accession>
<feature type="compositionally biased region" description="Basic and acidic residues" evidence="1">
    <location>
        <begin position="35"/>
        <end position="46"/>
    </location>
</feature>
<dbReference type="RefSeq" id="WP_197988189.1">
    <property type="nucleotide sequence ID" value="NZ_JACYXC010000001.1"/>
</dbReference>
<dbReference type="InterPro" id="IPR036188">
    <property type="entry name" value="FAD/NAD-bd_sf"/>
</dbReference>
<dbReference type="InterPro" id="IPR002938">
    <property type="entry name" value="FAD-bd"/>
</dbReference>
<dbReference type="Pfam" id="PF01494">
    <property type="entry name" value="FAD_binding_3"/>
    <property type="match status" value="1"/>
</dbReference>
<keyword evidence="3" id="KW-0560">Oxidoreductase</keyword>
<sequence length="441" mass="48070">MATSPDHAVVLGAGMSGLFTARVLAQHFRRVTVVERDATPTDDGPRRGIPQGHHPHGLLLKASDLFDSLFPGIIAECAEHGAVRANVLTQHRVYIYGHELRQTEIGRETVLLSRPLLEHRVAERVRALPNVTVRRGWEAVGLLTTGGYRVTGVTVGRSGSGEREDLAADLVVDATGRSGRARAWLRTLGYPEPAEQRVPVGISYATRLYELPPDVLGNDRLVSVSPQPAHPRGIAFVSRENHRWSLSLYGYGDHRPTADPDEFAAGIAELAPEYVLKALARGTAVSDIQVMQYPAGIRRRYDRLDRFPEGFLVTGDALCSVNPVYGSGMTIAAAQARELGRQLRGGTHGLWRRYFRAAARITAPAWQFAVMGDAPLAGTSRLRQPGVVLGSAYMRRMARAAETDQEAAGALMRVVGMDRSPAHLFRPRLLASALRGGRPRG</sequence>
<dbReference type="Gene3D" id="3.50.50.60">
    <property type="entry name" value="FAD/NAD(P)-binding domain"/>
    <property type="match status" value="1"/>
</dbReference>
<dbReference type="SUPFAM" id="SSF51905">
    <property type="entry name" value="FAD/NAD(P)-binding domain"/>
    <property type="match status" value="1"/>
</dbReference>
<evidence type="ECO:0000259" key="2">
    <source>
        <dbReference type="Pfam" id="PF01494"/>
    </source>
</evidence>
<feature type="domain" description="FAD-binding" evidence="2">
    <location>
        <begin position="9"/>
        <end position="343"/>
    </location>
</feature>
<dbReference type="Proteomes" id="UP000807371">
    <property type="component" value="Unassembled WGS sequence"/>
</dbReference>
<protein>
    <submittedName>
        <fullName evidence="3">FAD-dependent monooxygenase</fullName>
    </submittedName>
</protein>
<dbReference type="PANTHER" id="PTHR43422:SF3">
    <property type="entry name" value="THIAMINE THIAZOLE SYNTHASE"/>
    <property type="match status" value="1"/>
</dbReference>
<dbReference type="GO" id="GO:0004497">
    <property type="term" value="F:monooxygenase activity"/>
    <property type="evidence" value="ECO:0007669"/>
    <property type="project" value="UniProtKB-KW"/>
</dbReference>
<gene>
    <name evidence="3" type="ORF">IHE55_06630</name>
</gene>
<proteinExistence type="predicted"/>
<dbReference type="EMBL" id="JACYXC010000001">
    <property type="protein sequence ID" value="MBH5334496.1"/>
    <property type="molecule type" value="Genomic_DNA"/>
</dbReference>
<evidence type="ECO:0000313" key="4">
    <source>
        <dbReference type="Proteomes" id="UP000807371"/>
    </source>
</evidence>
<organism evidence="3 4">
    <name type="scientific">Streptomyces pactum</name>
    <dbReference type="NCBI Taxonomy" id="68249"/>
    <lineage>
        <taxon>Bacteria</taxon>
        <taxon>Bacillati</taxon>
        <taxon>Actinomycetota</taxon>
        <taxon>Actinomycetes</taxon>
        <taxon>Kitasatosporales</taxon>
        <taxon>Streptomycetaceae</taxon>
        <taxon>Streptomyces</taxon>
    </lineage>
</organism>